<keyword evidence="2" id="KW-0653">Protein transport</keyword>
<evidence type="ECO:0000313" key="5">
    <source>
        <dbReference type="Proteomes" id="UP000199221"/>
    </source>
</evidence>
<evidence type="ECO:0000256" key="1">
    <source>
        <dbReference type="ARBA" id="ARBA00022856"/>
    </source>
</evidence>
<evidence type="ECO:0000259" key="3">
    <source>
        <dbReference type="Pfam" id="PF00496"/>
    </source>
</evidence>
<dbReference type="InterPro" id="IPR000914">
    <property type="entry name" value="SBP_5_dom"/>
</dbReference>
<dbReference type="Proteomes" id="UP000199221">
    <property type="component" value="Unassembled WGS sequence"/>
</dbReference>
<dbReference type="RefSeq" id="WP_038706164.1">
    <property type="nucleotide sequence ID" value="NZ_CP009365.1"/>
</dbReference>
<dbReference type="KEGG" id="pmos:O165_010265"/>
<organism evidence="4 5">
    <name type="scientific">Pseudomonas soli</name>
    <dbReference type="NCBI Taxonomy" id="1306993"/>
    <lineage>
        <taxon>Bacteria</taxon>
        <taxon>Pseudomonadati</taxon>
        <taxon>Pseudomonadota</taxon>
        <taxon>Gammaproteobacteria</taxon>
        <taxon>Pseudomonadales</taxon>
        <taxon>Pseudomonadaceae</taxon>
        <taxon>Pseudomonas</taxon>
    </lineage>
</organism>
<name>A0A1H8ZHG5_9PSED</name>
<dbReference type="GeneID" id="93678028"/>
<feature type="domain" description="Solute-binding protein family 5" evidence="3">
    <location>
        <begin position="72"/>
        <end position="421"/>
    </location>
</feature>
<dbReference type="Gene3D" id="3.40.190.10">
    <property type="entry name" value="Periplasmic binding protein-like II"/>
    <property type="match status" value="1"/>
</dbReference>
<dbReference type="GO" id="GO:1904680">
    <property type="term" value="F:peptide transmembrane transporter activity"/>
    <property type="evidence" value="ECO:0007669"/>
    <property type="project" value="TreeGrafter"/>
</dbReference>
<evidence type="ECO:0000256" key="2">
    <source>
        <dbReference type="ARBA" id="ARBA00022927"/>
    </source>
</evidence>
<reference evidence="4 5" key="1">
    <citation type="submission" date="2016-10" db="EMBL/GenBank/DDBJ databases">
        <authorList>
            <person name="de Groot N.N."/>
        </authorList>
    </citation>
    <scope>NUCLEOTIDE SEQUENCE [LARGE SCALE GENOMIC DNA]</scope>
    <source>
        <strain evidence="4 5">LMG 27941</strain>
    </source>
</reference>
<dbReference type="Pfam" id="PF00496">
    <property type="entry name" value="SBP_bac_5"/>
    <property type="match status" value="1"/>
</dbReference>
<accession>A0A1H8ZHG5</accession>
<dbReference type="SUPFAM" id="SSF53850">
    <property type="entry name" value="Periplasmic binding protein-like II"/>
    <property type="match status" value="1"/>
</dbReference>
<dbReference type="PIRSF" id="PIRSF002741">
    <property type="entry name" value="MppA"/>
    <property type="match status" value="1"/>
</dbReference>
<dbReference type="GO" id="GO:0015833">
    <property type="term" value="P:peptide transport"/>
    <property type="evidence" value="ECO:0007669"/>
    <property type="project" value="UniProtKB-KW"/>
</dbReference>
<keyword evidence="1" id="KW-0571">Peptide transport</keyword>
<gene>
    <name evidence="4" type="ORF">SAMN05216230_101117</name>
</gene>
<dbReference type="GO" id="GO:0043190">
    <property type="term" value="C:ATP-binding cassette (ABC) transporter complex"/>
    <property type="evidence" value="ECO:0007669"/>
    <property type="project" value="InterPro"/>
</dbReference>
<dbReference type="AlphaFoldDB" id="A0A1H8ZHG5"/>
<dbReference type="CDD" id="cd00995">
    <property type="entry name" value="PBP2_NikA_DppA_OppA_like"/>
    <property type="match status" value="1"/>
</dbReference>
<dbReference type="EMBL" id="FOEQ01000001">
    <property type="protein sequence ID" value="SEP63178.1"/>
    <property type="molecule type" value="Genomic_DNA"/>
</dbReference>
<dbReference type="PANTHER" id="PTHR30290">
    <property type="entry name" value="PERIPLASMIC BINDING COMPONENT OF ABC TRANSPORTER"/>
    <property type="match status" value="1"/>
</dbReference>
<dbReference type="InterPro" id="IPR039424">
    <property type="entry name" value="SBP_5"/>
</dbReference>
<dbReference type="GO" id="GO:0030288">
    <property type="term" value="C:outer membrane-bounded periplasmic space"/>
    <property type="evidence" value="ECO:0007669"/>
    <property type="project" value="UniProtKB-ARBA"/>
</dbReference>
<proteinExistence type="predicted"/>
<sequence>MKPTALKLLTAAVLAASTLAGGMAQAAGVLTIGCREESTTFDPIKSAQNRDSWVFANVYDVLVRVDNSGTKLLPGLAESWKVSDDGLTYTFKVREAKFSDGSPLTASDAAFSLLRIRDNPGSLWSDSYKIIDKAEAPDDRTLVVTLKNKSVPFLAQLATANVSILSKKAMDAIGEEAYAQEPVTSGAFKVKEWLRGDRVILEKNPYFWEADKVSLDGVEWISIPDDNTRMLKVQAGELDSAIFVPFSRVDALQKDKSLIIHIDPSTREDHLLINHEKGLLGKVEVREAIDLAIDKKALVETVTFGHGEAAYSYIPKGALYHNANNPQRPFDPAKARELLKKAGAEGLKVNYVVNAGNEADEQIAVLVQKQLADVGITANLQKVDPTQSWQMLVDGDYDLSVMYWTNDVLDPDQKTTFVLGHDTNQNYMTRYHNDKVKDLVAAARVETDPVKRGQMYQDLQKLAKQDVHWIDLYYSPYINISRSNIQNFLQNPLGRFTLEETVKLDAGVTTAQK</sequence>
<dbReference type="GO" id="GO:0015031">
    <property type="term" value="P:protein transport"/>
    <property type="evidence" value="ECO:0007669"/>
    <property type="project" value="UniProtKB-KW"/>
</dbReference>
<evidence type="ECO:0000313" key="4">
    <source>
        <dbReference type="EMBL" id="SEP63178.1"/>
    </source>
</evidence>
<dbReference type="Gene3D" id="3.90.76.10">
    <property type="entry name" value="Dipeptide-binding Protein, Domain 1"/>
    <property type="match status" value="1"/>
</dbReference>
<protein>
    <submittedName>
        <fullName evidence="4">Peptide/nickel transport system substrate-binding protein</fullName>
    </submittedName>
</protein>
<dbReference type="InterPro" id="IPR030678">
    <property type="entry name" value="Peptide/Ni-bd"/>
</dbReference>
<keyword evidence="2" id="KW-0813">Transport</keyword>
<dbReference type="Gene3D" id="3.10.105.10">
    <property type="entry name" value="Dipeptide-binding Protein, Domain 3"/>
    <property type="match status" value="1"/>
</dbReference>
<dbReference type="PROSITE" id="PS51257">
    <property type="entry name" value="PROKAR_LIPOPROTEIN"/>
    <property type="match status" value="1"/>
</dbReference>